<evidence type="ECO:0000313" key="3">
    <source>
        <dbReference type="Proteomes" id="UP001262754"/>
    </source>
</evidence>
<dbReference type="SUPFAM" id="SSF51658">
    <property type="entry name" value="Xylose isomerase-like"/>
    <property type="match status" value="1"/>
</dbReference>
<sequence>MSDRARRIGFMQGRLSPQIDGKIQAFPWPYWRDEFPLARDLGFARLEWTLDHDDLAANPLMTAEGQAEIIALSTAHGVSVSSITGDCFMQAPFWKAAGAARTALVEEMARVIRAGAAVGASIVVVPLVDNGSVATPAEEAALAEGLAQLTPLLRELGVRIAFECDYPPARLAQFIAGFPADAFGINFDIGNSASLGWAPAEEIPLLAPRLINVHVKDRVLGGTTVALGEGDADLPAVFRLLDEVGYDGFLILQTARAADGDHLGAARTYRDLVLSLAVGS</sequence>
<keyword evidence="2" id="KW-0413">Isomerase</keyword>
<dbReference type="Pfam" id="PF01261">
    <property type="entry name" value="AP_endonuc_2"/>
    <property type="match status" value="1"/>
</dbReference>
<dbReference type="PANTHER" id="PTHR12110">
    <property type="entry name" value="HYDROXYPYRUVATE ISOMERASE"/>
    <property type="match status" value="1"/>
</dbReference>
<feature type="domain" description="Xylose isomerase-like TIM barrel" evidence="1">
    <location>
        <begin position="37"/>
        <end position="256"/>
    </location>
</feature>
<dbReference type="GO" id="GO:0016853">
    <property type="term" value="F:isomerase activity"/>
    <property type="evidence" value="ECO:0007669"/>
    <property type="project" value="UniProtKB-KW"/>
</dbReference>
<dbReference type="InterPro" id="IPR036237">
    <property type="entry name" value="Xyl_isomerase-like_sf"/>
</dbReference>
<protein>
    <submittedName>
        <fullName evidence="2">Hexulose-6-phosphate isomerase</fullName>
        <ecNumber evidence="2">5.-.-.-</ecNumber>
    </submittedName>
</protein>
<dbReference type="PANTHER" id="PTHR12110:SF53">
    <property type="entry name" value="BLR5974 PROTEIN"/>
    <property type="match status" value="1"/>
</dbReference>
<gene>
    <name evidence="2" type="ORF">J2800_004093</name>
</gene>
<name>A0ABU1N4E7_9CAUL</name>
<keyword evidence="3" id="KW-1185">Reference proteome</keyword>
<evidence type="ECO:0000259" key="1">
    <source>
        <dbReference type="Pfam" id="PF01261"/>
    </source>
</evidence>
<organism evidence="2 3">
    <name type="scientific">Caulobacter rhizosphaerae</name>
    <dbReference type="NCBI Taxonomy" id="2010972"/>
    <lineage>
        <taxon>Bacteria</taxon>
        <taxon>Pseudomonadati</taxon>
        <taxon>Pseudomonadota</taxon>
        <taxon>Alphaproteobacteria</taxon>
        <taxon>Caulobacterales</taxon>
        <taxon>Caulobacteraceae</taxon>
        <taxon>Caulobacter</taxon>
    </lineage>
</organism>
<dbReference type="EMBL" id="JAVDRL010000012">
    <property type="protein sequence ID" value="MDR6533331.1"/>
    <property type="molecule type" value="Genomic_DNA"/>
</dbReference>
<dbReference type="InterPro" id="IPR013022">
    <property type="entry name" value="Xyl_isomerase-like_TIM-brl"/>
</dbReference>
<reference evidence="2 3" key="1">
    <citation type="submission" date="2023-07" db="EMBL/GenBank/DDBJ databases">
        <title>Sorghum-associated microbial communities from plants grown in Nebraska, USA.</title>
        <authorList>
            <person name="Schachtman D."/>
        </authorList>
    </citation>
    <scope>NUCLEOTIDE SEQUENCE [LARGE SCALE GENOMIC DNA]</scope>
    <source>
        <strain evidence="2 3">DS2154</strain>
    </source>
</reference>
<dbReference type="RefSeq" id="WP_310034191.1">
    <property type="nucleotide sequence ID" value="NZ_JAVDRL010000012.1"/>
</dbReference>
<evidence type="ECO:0000313" key="2">
    <source>
        <dbReference type="EMBL" id="MDR6533331.1"/>
    </source>
</evidence>
<dbReference type="Gene3D" id="3.20.20.150">
    <property type="entry name" value="Divalent-metal-dependent TIM barrel enzymes"/>
    <property type="match status" value="1"/>
</dbReference>
<comment type="caution">
    <text evidence="2">The sequence shown here is derived from an EMBL/GenBank/DDBJ whole genome shotgun (WGS) entry which is preliminary data.</text>
</comment>
<accession>A0ABU1N4E7</accession>
<proteinExistence type="predicted"/>
<dbReference type="EC" id="5.-.-.-" evidence="2"/>
<dbReference type="Proteomes" id="UP001262754">
    <property type="component" value="Unassembled WGS sequence"/>
</dbReference>
<dbReference type="InterPro" id="IPR050312">
    <property type="entry name" value="IolE/XylAMocC-like"/>
</dbReference>